<dbReference type="AlphaFoldDB" id="A0A087SUR7"/>
<dbReference type="Pfam" id="PF07677">
    <property type="entry name" value="A2M_recep"/>
    <property type="match status" value="1"/>
</dbReference>
<dbReference type="InterPro" id="IPR050473">
    <property type="entry name" value="A2M/Complement_sys"/>
</dbReference>
<dbReference type="InterPro" id="IPR009048">
    <property type="entry name" value="A-macroglobulin_rcpt-bd"/>
</dbReference>
<evidence type="ECO:0000256" key="7">
    <source>
        <dbReference type="SAM" id="MobiDB-lite"/>
    </source>
</evidence>
<keyword evidence="2" id="KW-0646">Protease inhibitor</keyword>
<protein>
    <submittedName>
        <fullName evidence="10">Pregnancy zone protein</fullName>
    </submittedName>
</protein>
<dbReference type="GO" id="GO:0004867">
    <property type="term" value="F:serine-type endopeptidase inhibitor activity"/>
    <property type="evidence" value="ECO:0007669"/>
    <property type="project" value="UniProtKB-KW"/>
</dbReference>
<dbReference type="PANTHER" id="PTHR11412:SF171">
    <property type="entry name" value="PREGNANCY ZONE PROTEIN-LIKE PROTEIN"/>
    <property type="match status" value="1"/>
</dbReference>
<dbReference type="Pfam" id="PF07678">
    <property type="entry name" value="TED_complement"/>
    <property type="match status" value="1"/>
</dbReference>
<accession>A0A087SUR7</accession>
<dbReference type="Gene3D" id="2.60.40.690">
    <property type="entry name" value="Alpha-macroglobulin, receptor-binding domain"/>
    <property type="match status" value="1"/>
</dbReference>
<evidence type="ECO:0000259" key="9">
    <source>
        <dbReference type="SMART" id="SM01361"/>
    </source>
</evidence>
<keyword evidence="6" id="KW-0325">Glycoprotein</keyword>
<evidence type="ECO:0000256" key="6">
    <source>
        <dbReference type="ARBA" id="ARBA00023180"/>
    </source>
</evidence>
<dbReference type="CDD" id="cd02897">
    <property type="entry name" value="A2M_2"/>
    <property type="match status" value="1"/>
</dbReference>
<proteinExistence type="inferred from homology"/>
<dbReference type="Pfam" id="PF00207">
    <property type="entry name" value="A2M"/>
    <property type="match status" value="1"/>
</dbReference>
<feature type="region of interest" description="Disordered" evidence="7">
    <location>
        <begin position="96"/>
        <end position="116"/>
    </location>
</feature>
<dbReference type="FunFam" id="1.50.10.20:FF:000001">
    <property type="entry name" value="CD109 isoform 1"/>
    <property type="match status" value="1"/>
</dbReference>
<dbReference type="OMA" id="HHICISA"/>
<dbReference type="SMART" id="SM01419">
    <property type="entry name" value="Thiol-ester_cl"/>
    <property type="match status" value="1"/>
</dbReference>
<name>A0A087SUR7_STEMI</name>
<dbReference type="InterPro" id="IPR014756">
    <property type="entry name" value="Ig_E-set"/>
</dbReference>
<evidence type="ECO:0000256" key="5">
    <source>
        <dbReference type="ARBA" id="ARBA00023157"/>
    </source>
</evidence>
<organism evidence="10 11">
    <name type="scientific">Stegodyphus mimosarum</name>
    <name type="common">African social velvet spider</name>
    <dbReference type="NCBI Taxonomy" id="407821"/>
    <lineage>
        <taxon>Eukaryota</taxon>
        <taxon>Metazoa</taxon>
        <taxon>Ecdysozoa</taxon>
        <taxon>Arthropoda</taxon>
        <taxon>Chelicerata</taxon>
        <taxon>Arachnida</taxon>
        <taxon>Araneae</taxon>
        <taxon>Araneomorphae</taxon>
        <taxon>Entelegynae</taxon>
        <taxon>Eresoidea</taxon>
        <taxon>Eresidae</taxon>
        <taxon>Stegodyphus</taxon>
    </lineage>
</organism>
<dbReference type="InterPro" id="IPR013783">
    <property type="entry name" value="Ig-like_fold"/>
</dbReference>
<dbReference type="PANTHER" id="PTHR11412">
    <property type="entry name" value="MACROGLOBULIN / COMPLEMENT"/>
    <property type="match status" value="1"/>
</dbReference>
<keyword evidence="3" id="KW-0732">Signal</keyword>
<dbReference type="SMART" id="SM01361">
    <property type="entry name" value="A2M_recep"/>
    <property type="match status" value="1"/>
</dbReference>
<sequence length="1191" mass="133015">MSPIARLLVFYVRENGEIIADSKMFRIQKCLTNKVRLNFRHKQQYPSTEATMLLSASPFSVCGIGLVDKSIQLLSKDTKFDKEKLFQWMESHDVSSDTEPRRSRKRHCNRYPLTQPRRHPLPPWSMDYDETDGFSGFYFNGDRADSVHAFENAGTVVLTDLKLETRKCTLRDPYRHGVSGHPWITAKSRSFNTFDRAAHYVPQRLSIPTTKVPEKVDMPEVPESTPKSTEEIRSYFPETWLWEIHTIDSSGETAMKRQLPHTITEWIGEAVCINSKNGLGFSEKSSITAFQPFFVSLQLPYSVVRDETVPIIVSVFNYLTECLPIKISLEPSEDYHLTSESSSYKMCVCGGKSETHHFKLRPVSLGQVNITVYGFSVEGDDEICGNEVTARLSARDAITKQLLVEAEGFPKEKVFNYFICPEATNGSYSSEVDLLLPENIVDGSARAYVSVSSDLMAQALNGLKNLVKLPVGCGEQNMVLFAPNIFVLDYLTATGKITEDLKEDCLNNMRKGYQRELQYRRNDGSYSAFGKSDREGSLWLTAFVLKSFGQARRFMDIDENDLAISSQWILNRQFENGCFEPSGRILHKDMKGGLNEGEQSLAPLTAYILISLLESGAESLNHTAAKNALKCLAAEGIPNNYALALFAYATALSKEMDTAKQHLKLLDERAVIKDGNKFWETNHKSKSVSVEIAGYYVLALLEVNEQDSIPKSLPVVKWIAQQRNSNGGFVSTQDTIVALQALAKYSALTSQITVDIGLVVESDELVRGFKLDDNNRLVSQTAKIPVLPTVVELQAVGDGCALVQFSLRYNVKTVPGSEAFDLDVKVVRQGSSSCNTPRIEICMRYKDADEASNMVVVAVKMASGFVPSEWSLDVLQSDQTIRLKRHEVEGNLVNLYFNELTNKLKCFSFNIKSEIDVQDVKPASVKLYDYYQPELEVTKEYVIPPACVAPNLPELPELLTSTLAEELLPTLDDELSSTLDSTSLPDEPDTDITEVFSNSTVIPPIIQIVDISQHQSAHAEELSDDANSFQTRENTNQLANFVDLTDDPDFPDGIEGNLPVSVLPPIQGFSELNDETAVLDCPVCMDKFPANFTDIYCNSAFALRASVRSGNAKVVKILQDVSYYMQQPQSVKKFAEVKWDERCSCRQLTGGENTIIITGTPITSWSSEKKKHRIHLTAQAHVISSAAKIVQ</sequence>
<evidence type="ECO:0000259" key="8">
    <source>
        <dbReference type="SMART" id="SM01360"/>
    </source>
</evidence>
<feature type="domain" description="Alpha-macroglobulin receptor-binding" evidence="9">
    <location>
        <begin position="852"/>
        <end position="941"/>
    </location>
</feature>
<dbReference type="Gene3D" id="2.60.120.1540">
    <property type="match status" value="1"/>
</dbReference>
<evidence type="ECO:0000256" key="3">
    <source>
        <dbReference type="ARBA" id="ARBA00022729"/>
    </source>
</evidence>
<dbReference type="Gene3D" id="1.50.10.20">
    <property type="match status" value="1"/>
</dbReference>
<dbReference type="InterPro" id="IPR008930">
    <property type="entry name" value="Terpenoid_cyclase/PrenylTrfase"/>
</dbReference>
<dbReference type="InterPro" id="IPR047565">
    <property type="entry name" value="Alpha-macroglob_thiol-ester_cl"/>
</dbReference>
<dbReference type="Gene3D" id="2.60.40.10">
    <property type="entry name" value="Immunoglobulins"/>
    <property type="match status" value="1"/>
</dbReference>
<evidence type="ECO:0000313" key="11">
    <source>
        <dbReference type="Proteomes" id="UP000054359"/>
    </source>
</evidence>
<evidence type="ECO:0000256" key="4">
    <source>
        <dbReference type="ARBA" id="ARBA00022900"/>
    </source>
</evidence>
<dbReference type="InterPro" id="IPR036595">
    <property type="entry name" value="A-macroglobulin_rcpt-bd_sf"/>
</dbReference>
<comment type="similarity">
    <text evidence="1">Belongs to the protease inhibitor I39 (alpha-2-macroglobulin) family.</text>
</comment>
<dbReference type="InterPro" id="IPR019742">
    <property type="entry name" value="MacrogloblnA2_CS"/>
</dbReference>
<feature type="non-terminal residue" evidence="10">
    <location>
        <position position="1191"/>
    </location>
</feature>
<dbReference type="InterPro" id="IPR011625">
    <property type="entry name" value="A2M_N_BRD"/>
</dbReference>
<dbReference type="InterPro" id="IPR041813">
    <property type="entry name" value="A2M_TED"/>
</dbReference>
<dbReference type="InterPro" id="IPR001599">
    <property type="entry name" value="Macroglobln_a2"/>
</dbReference>
<dbReference type="PROSITE" id="PS00477">
    <property type="entry name" value="ALPHA_2_MACROGLOBULIN"/>
    <property type="match status" value="1"/>
</dbReference>
<feature type="domain" description="Alpha-2-macroglobulin" evidence="8">
    <location>
        <begin position="239"/>
        <end position="329"/>
    </location>
</feature>
<dbReference type="Pfam" id="PF07703">
    <property type="entry name" value="A2M_BRD"/>
    <property type="match status" value="1"/>
</dbReference>
<dbReference type="Gene3D" id="2.20.130.20">
    <property type="match status" value="1"/>
</dbReference>
<keyword evidence="5" id="KW-1015">Disulfide bond</keyword>
<dbReference type="OrthoDB" id="9998011at2759"/>
<dbReference type="EMBL" id="KK112046">
    <property type="protein sequence ID" value="KFM56606.1"/>
    <property type="molecule type" value="Genomic_DNA"/>
</dbReference>
<dbReference type="SUPFAM" id="SSF48239">
    <property type="entry name" value="Terpenoid cyclases/Protein prenyltransferases"/>
    <property type="match status" value="1"/>
</dbReference>
<dbReference type="GO" id="GO:0005615">
    <property type="term" value="C:extracellular space"/>
    <property type="evidence" value="ECO:0007669"/>
    <property type="project" value="InterPro"/>
</dbReference>
<dbReference type="SUPFAM" id="SSF81296">
    <property type="entry name" value="E set domains"/>
    <property type="match status" value="1"/>
</dbReference>
<keyword evidence="11" id="KW-1185">Reference proteome</keyword>
<dbReference type="SMART" id="SM01360">
    <property type="entry name" value="A2M"/>
    <property type="match status" value="1"/>
</dbReference>
<dbReference type="SUPFAM" id="SSF49410">
    <property type="entry name" value="Alpha-macroglobulin receptor domain"/>
    <property type="match status" value="1"/>
</dbReference>
<keyword evidence="4" id="KW-0722">Serine protease inhibitor</keyword>
<reference evidence="10 11" key="1">
    <citation type="submission" date="2013-11" db="EMBL/GenBank/DDBJ databases">
        <title>Genome sequencing of Stegodyphus mimosarum.</title>
        <authorList>
            <person name="Bechsgaard J."/>
        </authorList>
    </citation>
    <scope>NUCLEOTIDE SEQUENCE [LARGE SCALE GENOMIC DNA]</scope>
</reference>
<evidence type="ECO:0000256" key="1">
    <source>
        <dbReference type="ARBA" id="ARBA00010952"/>
    </source>
</evidence>
<dbReference type="STRING" id="407821.A0A087SUR7"/>
<evidence type="ECO:0000313" key="10">
    <source>
        <dbReference type="EMBL" id="KFM56606.1"/>
    </source>
</evidence>
<evidence type="ECO:0000256" key="2">
    <source>
        <dbReference type="ARBA" id="ARBA00022690"/>
    </source>
</evidence>
<dbReference type="Proteomes" id="UP000054359">
    <property type="component" value="Unassembled WGS sequence"/>
</dbReference>
<dbReference type="InterPro" id="IPR011626">
    <property type="entry name" value="Alpha-macroglobulin_TED"/>
</dbReference>
<gene>
    <name evidence="10" type="ORF">X975_01690</name>
</gene>